<dbReference type="PROSITE" id="PS51276">
    <property type="entry name" value="PEPTIDASE_C56_PFPI"/>
    <property type="match status" value="1"/>
</dbReference>
<organism evidence="3 4">
    <name type="scientific">Abyssobacteria bacterium (strain SURF_5)</name>
    <dbReference type="NCBI Taxonomy" id="2093360"/>
    <lineage>
        <taxon>Bacteria</taxon>
        <taxon>Pseudomonadati</taxon>
        <taxon>Candidatus Hydrogenedentota</taxon>
        <taxon>Candidatus Abyssobacteria</taxon>
    </lineage>
</organism>
<comment type="similarity">
    <text evidence="1">Belongs to the peptidase C56 family.</text>
</comment>
<keyword evidence="3" id="KW-0808">Transferase</keyword>
<accession>A0A3A4NZ69</accession>
<feature type="domain" description="DJ-1/PfpI" evidence="2">
    <location>
        <begin position="9"/>
        <end position="175"/>
    </location>
</feature>
<dbReference type="SUPFAM" id="SSF52317">
    <property type="entry name" value="Class I glutamine amidotransferase-like"/>
    <property type="match status" value="1"/>
</dbReference>
<comment type="caution">
    <text evidence="3">The sequence shown here is derived from an EMBL/GenBank/DDBJ whole genome shotgun (WGS) entry which is preliminary data.</text>
</comment>
<dbReference type="InterPro" id="IPR029062">
    <property type="entry name" value="Class_I_gatase-like"/>
</dbReference>
<dbReference type="InterPro" id="IPR002818">
    <property type="entry name" value="DJ-1/PfpI"/>
</dbReference>
<evidence type="ECO:0000256" key="1">
    <source>
        <dbReference type="ARBA" id="ARBA00008542"/>
    </source>
</evidence>
<protein>
    <submittedName>
        <fullName evidence="3">Type 1 glutamine amidotransferase</fullName>
    </submittedName>
</protein>
<dbReference type="Proteomes" id="UP000265882">
    <property type="component" value="Unassembled WGS sequence"/>
</dbReference>
<dbReference type="NCBIfam" id="TIGR01382">
    <property type="entry name" value="PfpI"/>
    <property type="match status" value="1"/>
</dbReference>
<reference evidence="3 4" key="1">
    <citation type="journal article" date="2017" name="ISME J.">
        <title>Energy and carbon metabolisms in a deep terrestrial subsurface fluid microbial community.</title>
        <authorList>
            <person name="Momper L."/>
            <person name="Jungbluth S.P."/>
            <person name="Lee M.D."/>
            <person name="Amend J.P."/>
        </authorList>
    </citation>
    <scope>NUCLEOTIDE SEQUENCE [LARGE SCALE GENOMIC DNA]</scope>
    <source>
        <strain evidence="3">SURF_5</strain>
    </source>
</reference>
<dbReference type="GO" id="GO:0016740">
    <property type="term" value="F:transferase activity"/>
    <property type="evidence" value="ECO:0007669"/>
    <property type="project" value="UniProtKB-KW"/>
</dbReference>
<dbReference type="InterPro" id="IPR006286">
    <property type="entry name" value="C56_PfpI-like"/>
</dbReference>
<evidence type="ECO:0000259" key="2">
    <source>
        <dbReference type="Pfam" id="PF01965"/>
    </source>
</evidence>
<gene>
    <name evidence="3" type="ORF">C4520_01820</name>
</gene>
<dbReference type="Gene3D" id="3.40.50.880">
    <property type="match status" value="1"/>
</dbReference>
<name>A0A3A4NZ69_ABYX5</name>
<dbReference type="PANTHER" id="PTHR42733:SF12">
    <property type="entry name" value="PROTEINASE"/>
    <property type="match status" value="1"/>
</dbReference>
<keyword evidence="3" id="KW-0315">Glutamine amidotransferase</keyword>
<dbReference type="CDD" id="cd03134">
    <property type="entry name" value="GATase1_PfpI_like"/>
    <property type="match status" value="1"/>
</dbReference>
<evidence type="ECO:0000313" key="4">
    <source>
        <dbReference type="Proteomes" id="UP000265882"/>
    </source>
</evidence>
<dbReference type="Pfam" id="PF01965">
    <property type="entry name" value="DJ-1_PfpI"/>
    <property type="match status" value="1"/>
</dbReference>
<proteinExistence type="inferred from homology"/>
<sequence length="193" mass="21665">MPRRRLAGMKVAILVTDYFEQIELTEPKRALEQAGAKTVIIAPEAGEVQGFHHDVKGDIFPVDLSLDEANPDDFHAVLIPGGALNADSLRMDFRAREFVRRIDEMNKPIAVICHGPWLLASAGLVHGRTLTSYHTIQDDIRNAGGQWLDLELVRDRNWVSSRKPDDLPAFNKGMIQLFEEYKAPKRQPAGVRS</sequence>
<dbReference type="EMBL" id="QZKU01000018">
    <property type="protein sequence ID" value="RJP25783.1"/>
    <property type="molecule type" value="Genomic_DNA"/>
</dbReference>
<dbReference type="AlphaFoldDB" id="A0A3A4NZ69"/>
<evidence type="ECO:0000313" key="3">
    <source>
        <dbReference type="EMBL" id="RJP25783.1"/>
    </source>
</evidence>
<dbReference type="PANTHER" id="PTHR42733">
    <property type="entry name" value="DJ-1 PROTEIN"/>
    <property type="match status" value="1"/>
</dbReference>